<protein>
    <submittedName>
        <fullName evidence="13">Deleted in malignant brain tumors 1 protein-like</fullName>
    </submittedName>
</protein>
<keyword evidence="3" id="KW-0677">Repeat</keyword>
<dbReference type="KEGG" id="aten:116299051"/>
<dbReference type="PROSITE" id="PS50287">
    <property type="entry name" value="SRCR_2"/>
    <property type="match status" value="1"/>
</dbReference>
<dbReference type="InParanoid" id="A0A6P8I4Q3"/>
<keyword evidence="4 8" id="KW-1015">Disulfide bond</keyword>
<dbReference type="InterPro" id="IPR000742">
    <property type="entry name" value="EGF"/>
</dbReference>
<evidence type="ECO:0000256" key="8">
    <source>
        <dbReference type="PROSITE-ProRule" id="PRU00196"/>
    </source>
</evidence>
<dbReference type="PANTHER" id="PTHR19331:SF465">
    <property type="entry name" value="EGG PEPTIDE SPERACT RECEPTOR"/>
    <property type="match status" value="1"/>
</dbReference>
<feature type="signal peptide" evidence="9">
    <location>
        <begin position="1"/>
        <end position="21"/>
    </location>
</feature>
<dbReference type="PROSITE" id="PS00420">
    <property type="entry name" value="SRCR_1"/>
    <property type="match status" value="1"/>
</dbReference>
<dbReference type="Proteomes" id="UP000515163">
    <property type="component" value="Unplaced"/>
</dbReference>
<feature type="disulfide bond" evidence="7">
    <location>
        <begin position="271"/>
        <end position="280"/>
    </location>
</feature>
<accession>A0A6P8I4Q3</accession>
<dbReference type="Pfam" id="PF00530">
    <property type="entry name" value="SRCR"/>
    <property type="match status" value="1"/>
</dbReference>
<evidence type="ECO:0000313" key="13">
    <source>
        <dbReference type="RefSeq" id="XP_031563539.1"/>
    </source>
</evidence>
<comment type="similarity">
    <text evidence="1">Belongs to the EGF domain peptide family.</text>
</comment>
<evidence type="ECO:0000256" key="1">
    <source>
        <dbReference type="ARBA" id="ARBA00006373"/>
    </source>
</evidence>
<evidence type="ECO:0000256" key="3">
    <source>
        <dbReference type="ARBA" id="ARBA00022737"/>
    </source>
</evidence>
<dbReference type="SUPFAM" id="SSF56487">
    <property type="entry name" value="SRCR-like"/>
    <property type="match status" value="1"/>
</dbReference>
<keyword evidence="12" id="KW-1185">Reference proteome</keyword>
<keyword evidence="5" id="KW-0675">Receptor</keyword>
<evidence type="ECO:0000259" key="11">
    <source>
        <dbReference type="PROSITE" id="PS50287"/>
    </source>
</evidence>
<dbReference type="Gene3D" id="3.10.250.10">
    <property type="entry name" value="SRCR-like domain"/>
    <property type="match status" value="1"/>
</dbReference>
<evidence type="ECO:0000256" key="5">
    <source>
        <dbReference type="ARBA" id="ARBA00023170"/>
    </source>
</evidence>
<keyword evidence="7" id="KW-0245">EGF-like domain</keyword>
<comment type="caution">
    <text evidence="7">Lacks conserved residue(s) required for the propagation of feature annotation.</text>
</comment>
<feature type="disulfide bond" evidence="8">
    <location>
        <begin position="197"/>
        <end position="207"/>
    </location>
</feature>
<evidence type="ECO:0000256" key="7">
    <source>
        <dbReference type="PROSITE-ProRule" id="PRU00076"/>
    </source>
</evidence>
<dbReference type="PRINTS" id="PR00258">
    <property type="entry name" value="SPERACTRCPTR"/>
</dbReference>
<evidence type="ECO:0000259" key="10">
    <source>
        <dbReference type="PROSITE" id="PS50026"/>
    </source>
</evidence>
<reference evidence="13" key="1">
    <citation type="submission" date="2025-08" db="UniProtKB">
        <authorList>
            <consortium name="RefSeq"/>
        </authorList>
    </citation>
    <scope>IDENTIFICATION</scope>
</reference>
<feature type="disulfide bond" evidence="8">
    <location>
        <begin position="153"/>
        <end position="217"/>
    </location>
</feature>
<dbReference type="RefSeq" id="XP_031563539.1">
    <property type="nucleotide sequence ID" value="XM_031707679.1"/>
</dbReference>
<gene>
    <name evidence="13" type="primary">LOC116299051</name>
</gene>
<keyword evidence="2 9" id="KW-0732">Signal</keyword>
<dbReference type="PROSITE" id="PS01186">
    <property type="entry name" value="EGF_2"/>
    <property type="match status" value="1"/>
</dbReference>
<dbReference type="InterPro" id="IPR001190">
    <property type="entry name" value="SRCR"/>
</dbReference>
<feature type="chain" id="PRO_5028355104" evidence="9">
    <location>
        <begin position="22"/>
        <end position="421"/>
    </location>
</feature>
<dbReference type="GeneID" id="116299051"/>
<keyword evidence="6" id="KW-0325">Glycoprotein</keyword>
<dbReference type="InterPro" id="IPR036772">
    <property type="entry name" value="SRCR-like_dom_sf"/>
</dbReference>
<dbReference type="SMART" id="SM00202">
    <property type="entry name" value="SR"/>
    <property type="match status" value="1"/>
</dbReference>
<evidence type="ECO:0000256" key="4">
    <source>
        <dbReference type="ARBA" id="ARBA00023157"/>
    </source>
</evidence>
<proteinExistence type="inferred from homology"/>
<evidence type="ECO:0000313" key="12">
    <source>
        <dbReference type="Proteomes" id="UP000515163"/>
    </source>
</evidence>
<evidence type="ECO:0000256" key="6">
    <source>
        <dbReference type="ARBA" id="ARBA00023180"/>
    </source>
</evidence>
<evidence type="ECO:0000256" key="9">
    <source>
        <dbReference type="SAM" id="SignalP"/>
    </source>
</evidence>
<dbReference type="FunFam" id="3.10.250.10:FF:000007">
    <property type="entry name" value="Soluble scavenger receptor cysteine-rich domain-containing protein SSC5D"/>
    <property type="match status" value="1"/>
</dbReference>
<dbReference type="AlphaFoldDB" id="A0A6P8I4Q3"/>
<dbReference type="PROSITE" id="PS50026">
    <property type="entry name" value="EGF_3"/>
    <property type="match status" value="1"/>
</dbReference>
<feature type="disulfide bond" evidence="8">
    <location>
        <begin position="166"/>
        <end position="227"/>
    </location>
</feature>
<evidence type="ECO:0000256" key="2">
    <source>
        <dbReference type="ARBA" id="ARBA00022729"/>
    </source>
</evidence>
<dbReference type="GO" id="GO:0016020">
    <property type="term" value="C:membrane"/>
    <property type="evidence" value="ECO:0007669"/>
    <property type="project" value="InterPro"/>
</dbReference>
<feature type="domain" description="EGF-like" evidence="10">
    <location>
        <begin position="245"/>
        <end position="281"/>
    </location>
</feature>
<sequence>MKFGVAILIGCVLLVKYHVNAETVFQTDNEESDKLENLDNAEEEEFVDDSAVPKEADFWNVISDVDDQKETENHNDFLGEQSEFNELFGSPKRGFRPFTSVAPTPTTTMAPATAIPMPTTVSPPGAPIRLVNGGAPNQGRVEIYHNGRWGTICDDSWGLDDANVVCRQLGLPPATSAPCCARFGRGREPTWMDDVHCTGSERSLSECRFRGWGIEDCSHSEDAGVVCGISGPVTPTPTSTPIVSSSVVCPFISCLNGGSPHCRNGQAFCYCFFGYYGPRCQYYRYTTTARPYTTWPWRPTSTWRPYTTWPWRPTTPWRPYTTRRPSRFDLRILLKILKGLTTLLDGIKDGIKAGISSNGIRQYKREVTSMLGQLELKAGAIKESNDPRKVILLKNVGHVREQAQILMKRLEEIPEENEIHE</sequence>
<dbReference type="PROSITE" id="PS00022">
    <property type="entry name" value="EGF_1"/>
    <property type="match status" value="1"/>
</dbReference>
<dbReference type="PANTHER" id="PTHR19331">
    <property type="entry name" value="SCAVENGER RECEPTOR DOMAIN-CONTAINING"/>
    <property type="match status" value="1"/>
</dbReference>
<name>A0A6P8I4Q3_ACTTE</name>
<dbReference type="OrthoDB" id="547291at2759"/>
<feature type="domain" description="SRCR" evidence="11">
    <location>
        <begin position="128"/>
        <end position="228"/>
    </location>
</feature>
<organism evidence="12 13">
    <name type="scientific">Actinia tenebrosa</name>
    <name type="common">Australian red waratah sea anemone</name>
    <dbReference type="NCBI Taxonomy" id="6105"/>
    <lineage>
        <taxon>Eukaryota</taxon>
        <taxon>Metazoa</taxon>
        <taxon>Cnidaria</taxon>
        <taxon>Anthozoa</taxon>
        <taxon>Hexacorallia</taxon>
        <taxon>Actiniaria</taxon>
        <taxon>Actiniidae</taxon>
        <taxon>Actinia</taxon>
    </lineage>
</organism>